<protein>
    <submittedName>
        <fullName evidence="4">Tape measure protein</fullName>
    </submittedName>
</protein>
<name>A0A5P8DD11_9CAUD</name>
<dbReference type="GO" id="GO:0016787">
    <property type="term" value="F:hydrolase activity"/>
    <property type="evidence" value="ECO:0007669"/>
    <property type="project" value="UniProtKB-KW"/>
</dbReference>
<dbReference type="InterPro" id="IPR010618">
    <property type="entry name" value="RPF"/>
</dbReference>
<dbReference type="Pfam" id="PF06737">
    <property type="entry name" value="Transglycosylas"/>
    <property type="match status" value="1"/>
</dbReference>
<feature type="compositionally biased region" description="Low complexity" evidence="2">
    <location>
        <begin position="136"/>
        <end position="146"/>
    </location>
</feature>
<dbReference type="SUPFAM" id="SSF53955">
    <property type="entry name" value="Lysozyme-like"/>
    <property type="match status" value="1"/>
</dbReference>
<dbReference type="Gene3D" id="1.10.530.10">
    <property type="match status" value="1"/>
</dbReference>
<feature type="domain" description="Resuscitation-promoting factor core lysozyme-like" evidence="3">
    <location>
        <begin position="1017"/>
        <end position="1096"/>
    </location>
</feature>
<dbReference type="RefSeq" id="YP_010654798.1">
    <property type="nucleotide sequence ID" value="NC_070816.1"/>
</dbReference>
<feature type="region of interest" description="Disordered" evidence="2">
    <location>
        <begin position="71"/>
        <end position="179"/>
    </location>
</feature>
<evidence type="ECO:0000259" key="3">
    <source>
        <dbReference type="Pfam" id="PF06737"/>
    </source>
</evidence>
<dbReference type="GeneID" id="77930651"/>
<accession>A0A5P8DD11</accession>
<evidence type="ECO:0000256" key="1">
    <source>
        <dbReference type="ARBA" id="ARBA00022801"/>
    </source>
</evidence>
<evidence type="ECO:0000313" key="5">
    <source>
        <dbReference type="Proteomes" id="UP000326737"/>
    </source>
</evidence>
<sequence>MAERIADLYLDLSVRGADNLDQTLRRGRESLEQMGEQADETAEATRQAAMRSTSAYERVAKELQNTQRAYQRHTQEVRDSAQREEMAMQRMEDARRRYGDTSEQAIRAEGQWQRAQRESERASQRAERQMDQLRIAQQRAAQAAQRAARDVRSAGEEISQPIQPPEISDPTGAGEDAGDGMGGGFMAGFAARIAGLGGKAGPIGAAIAGVAAIGLGAGAMLANAIVEGAEREAIRDQMQANLGIDEASARKMASAASEAYMDVFGNSVADNMATLTSLGDFQLLDTSASQADMEGLIAKTETLNQMLGTETPDSLRAVSGLVRSGMVADIDAAYDLIVAARQQGLDAQGDLIDSISEYSAGWKNTGLTAEMTMGLLKQSMSLGVDNTDRASDAIREFGRRMYEEGDKIKAAISGIGLNGEEMFEKLKKGGPEANATFDRIFDEIRKIENPLERNAVAMELLGDTSGDFIGAFSQWDPSKALDEFGASAGAAERATSDLGANTATSWEGMRRTAEESVEGIKAALAEAFGPEIARIAEGIAANKDEIVAFFADVVSAALTFTIGVGNALAGGLKVFAYTTGAIQSFVGVIVSVLGKGVGAIGGLIGAIPGMQGVGDALKSAGDVADGFGGQIAQTSSRSLELADAISNDLVPGLANARDRFNGIADGARSSATEIDFLSGSVRAVPDGKSIIISDNSPETVAKLEELGYRVTTLPDGTVRVEANTGPAQTTLDEFLRNNANRKTIVDAIVRPMLDPNYQPQKPDQLPVGPWKAPATPPKSPNADGSIREYADGGVDGPLPSQAVIQPARNGKRGLVQWAESDAGPWEAFIPGAPNKRGRAMSILSEVADRFGYSLYRSYADGGISGGRVPYGLPVGSSGPVNEPWVDEIEKAFGVTASTYAGHQEKDGFNKGIDWSGPVENMQRLAEYFAQIASQMEQVIWQNPQTGQQIGVADGRFVGPGTDQPGYYAADWADHMDHVHTRQSFALPLPGQSSYGMPGGVATIPLVQNPDGTWTSPDPAWAALIARESGGVPDRVQEVQDANSGGNEASGLFQIAKGTWAGNGGSEFAPTAGQATPQQQAIVAARIFEKSGGQPWGAGLPGRENEDALRAGLSTTGGGYDVVPGGGVDGLPGSSPTPDKPKEPPPDPNTVTLEFDNPFQPFWWKGEKEYRERIIEDYEAQQAWDDYINQRGDWAPKEQKQATSRKTLAEATRDLADAQDDLRLAELRQKELDPKSKDSAKESARQAVEKAERDVEDAQAALDEAKRMPNPVKKYAMGDVRNGHQPEIVRPGDYRLWGEPESGGESYIPHAPDRRSRALGIWAETGRILGVQGFDQGGFGGYAADKRDAMAPKNLYDLMALGVGGAMTAANAIAPYVQMAMSGQVDLGNMTPNVDLGANSPPLVAEYVGQVANQIDQRLVDLIWAVKDGKNIRVVVENATGPSGLSLTRRGK</sequence>
<feature type="compositionally biased region" description="Gly residues" evidence="2">
    <location>
        <begin position="1114"/>
        <end position="1129"/>
    </location>
</feature>
<evidence type="ECO:0000256" key="2">
    <source>
        <dbReference type="SAM" id="MobiDB-lite"/>
    </source>
</evidence>
<dbReference type="EMBL" id="MN428053">
    <property type="protein sequence ID" value="QFP96631.1"/>
    <property type="molecule type" value="Genomic_DNA"/>
</dbReference>
<feature type="region of interest" description="Disordered" evidence="2">
    <location>
        <begin position="754"/>
        <end position="787"/>
    </location>
</feature>
<feature type="compositionally biased region" description="Basic and acidic residues" evidence="2">
    <location>
        <begin position="115"/>
        <end position="131"/>
    </location>
</feature>
<dbReference type="Proteomes" id="UP000326737">
    <property type="component" value="Segment"/>
</dbReference>
<feature type="compositionally biased region" description="Basic and acidic residues" evidence="2">
    <location>
        <begin position="73"/>
        <end position="100"/>
    </location>
</feature>
<reference evidence="4 5" key="1">
    <citation type="submission" date="2019-09" db="EMBL/GenBank/DDBJ databases">
        <authorList>
            <person name="Silva M.P."/>
            <person name="Gonzalez K."/>
            <person name="Koka A.K."/>
            <person name="Cabrera L."/>
            <person name="Cambron D.A."/>
            <person name="Diaz-Ariza A.M."/>
            <person name="Escobar S.L."/>
            <person name="Gali A.E."/>
            <person name="Garcia A."/>
            <person name="Gonzalez K.S."/>
            <person name="Mejia V.A."/>
            <person name="Morales N.J."/>
            <person name="Puente P.E."/>
            <person name="Ramos S.M."/>
            <person name="Rivera A.M."/>
            <person name="Ruas A.M."/>
            <person name="Ruiz E.O."/>
            <person name="Rustin G.O."/>
            <person name="Santana P.N."/>
            <person name="Alonso A."/>
            <person name="Arias E."/>
            <person name="Boaretto D."/>
            <person name="Casey G.B."/>
            <person name="Fernandez S.D."/>
            <person name="Flores B.C."/>
            <person name="Gonzalez C.A."/>
            <person name="Hernandez L.A."/>
            <person name="Lormand T.I."/>
            <person name="Oro J.D."/>
            <person name="Pineiro L."/>
            <person name="Quintana A.E."/>
            <person name="Solorzano G.E."/>
            <person name="Waikel P.A."/>
            <person name="Dougan K.E."/>
            <person name="Rodriguez-Lanetty M."/>
            <person name="Ball S.L."/>
            <person name="Garlena R.A."/>
            <person name="Russell D.A."/>
            <person name="Pope W.H."/>
            <person name="Jacobs-Sera D."/>
            <person name="Hatfull G.F."/>
        </authorList>
    </citation>
    <scope>NUCLEOTIDE SEQUENCE [LARGE SCALE GENOMIC DNA]</scope>
</reference>
<gene>
    <name evidence="4" type="primary">15</name>
    <name evidence="4" type="ORF">SEA_DENISE_15</name>
</gene>
<organism evidence="4 5">
    <name type="scientific">Gordonia phage Denise</name>
    <dbReference type="NCBI Taxonomy" id="2652879"/>
    <lineage>
        <taxon>Viruses</taxon>
        <taxon>Duplodnaviria</taxon>
        <taxon>Heunggongvirae</taxon>
        <taxon>Uroviricota</taxon>
        <taxon>Caudoviricetes</taxon>
        <taxon>Denisevirus</taxon>
        <taxon>Denisevirus denise</taxon>
    </lineage>
</organism>
<dbReference type="InterPro" id="IPR023346">
    <property type="entry name" value="Lysozyme-like_dom_sf"/>
</dbReference>
<keyword evidence="5" id="KW-1185">Reference proteome</keyword>
<dbReference type="KEGG" id="vg:77930651"/>
<feature type="region of interest" description="Disordered" evidence="2">
    <location>
        <begin position="1227"/>
        <end position="1250"/>
    </location>
</feature>
<proteinExistence type="predicted"/>
<evidence type="ECO:0000313" key="4">
    <source>
        <dbReference type="EMBL" id="QFP96631.1"/>
    </source>
</evidence>
<feature type="region of interest" description="Disordered" evidence="2">
    <location>
        <begin position="1109"/>
        <end position="1154"/>
    </location>
</feature>
<keyword evidence="1" id="KW-0378">Hydrolase</keyword>